<evidence type="ECO:0000256" key="3">
    <source>
        <dbReference type="ARBA" id="ARBA00023002"/>
    </source>
</evidence>
<dbReference type="Proteomes" id="UP000216147">
    <property type="component" value="Unassembled WGS sequence"/>
</dbReference>
<organism evidence="9 10">
    <name type="scientific">Brevundimonas subvibrioides</name>
    <dbReference type="NCBI Taxonomy" id="74313"/>
    <lineage>
        <taxon>Bacteria</taxon>
        <taxon>Pseudomonadati</taxon>
        <taxon>Pseudomonadota</taxon>
        <taxon>Alphaproteobacteria</taxon>
        <taxon>Caulobacterales</taxon>
        <taxon>Caulobacteraceae</taxon>
        <taxon>Brevundimonas</taxon>
    </lineage>
</organism>
<dbReference type="NCBIfam" id="TIGR01692">
    <property type="entry name" value="HIBADH"/>
    <property type="match status" value="1"/>
</dbReference>
<evidence type="ECO:0000256" key="4">
    <source>
        <dbReference type="ARBA" id="ARBA00023027"/>
    </source>
</evidence>
<dbReference type="InterPro" id="IPR013328">
    <property type="entry name" value="6PGD_dom2"/>
</dbReference>
<proteinExistence type="inferred from homology"/>
<evidence type="ECO:0000256" key="5">
    <source>
        <dbReference type="PIRSR" id="PIRSR000103-1"/>
    </source>
</evidence>
<feature type="active site" evidence="5">
    <location>
        <position position="171"/>
    </location>
</feature>
<dbReference type="EC" id="1.1.1.31" evidence="6"/>
<dbReference type="InterPro" id="IPR029154">
    <property type="entry name" value="HIBADH-like_NADP-bd"/>
</dbReference>
<evidence type="ECO:0000259" key="7">
    <source>
        <dbReference type="Pfam" id="PF03446"/>
    </source>
</evidence>
<dbReference type="InterPro" id="IPR002204">
    <property type="entry name" value="3-OH-isobutyrate_DH-rel_CS"/>
</dbReference>
<keyword evidence="4 6" id="KW-0520">NAD</keyword>
<dbReference type="FunFam" id="1.10.1040.10:FF:000006">
    <property type="entry name" value="3-hydroxyisobutyrate dehydrogenase"/>
    <property type="match status" value="1"/>
</dbReference>
<dbReference type="PROSITE" id="PS00895">
    <property type="entry name" value="3_HYDROXYISOBUT_DH"/>
    <property type="match status" value="1"/>
</dbReference>
<dbReference type="PANTHER" id="PTHR22981">
    <property type="entry name" value="3-HYDROXYISOBUTYRATE DEHYDROGENASE-RELATED"/>
    <property type="match status" value="1"/>
</dbReference>
<dbReference type="SUPFAM" id="SSF48179">
    <property type="entry name" value="6-phosphogluconate dehydrogenase C-terminal domain-like"/>
    <property type="match status" value="1"/>
</dbReference>
<evidence type="ECO:0000256" key="6">
    <source>
        <dbReference type="RuleBase" id="RU910714"/>
    </source>
</evidence>
<evidence type="ECO:0000313" key="9">
    <source>
        <dbReference type="EMBL" id="OYX56864.1"/>
    </source>
</evidence>
<comment type="similarity">
    <text evidence="1 6">Belongs to the HIBADH-related family.</text>
</comment>
<dbReference type="GO" id="GO:0008442">
    <property type="term" value="F:3-hydroxyisobutyrate dehydrogenase activity"/>
    <property type="evidence" value="ECO:0007669"/>
    <property type="project" value="UniProtKB-EC"/>
</dbReference>
<feature type="domain" description="3-hydroxyisobutyrate dehydrogenase-like NAD-binding" evidence="8">
    <location>
        <begin position="165"/>
        <end position="292"/>
    </location>
</feature>
<dbReference type="InterPro" id="IPR011548">
    <property type="entry name" value="HIBADH"/>
</dbReference>
<evidence type="ECO:0000256" key="2">
    <source>
        <dbReference type="ARBA" id="ARBA00022456"/>
    </source>
</evidence>
<feature type="domain" description="6-phosphogluconate dehydrogenase NADP-binding" evidence="7">
    <location>
        <begin position="5"/>
        <end position="159"/>
    </location>
</feature>
<evidence type="ECO:0000313" key="10">
    <source>
        <dbReference type="Proteomes" id="UP000216147"/>
    </source>
</evidence>
<accession>A0A258HJV5</accession>
<dbReference type="SUPFAM" id="SSF51735">
    <property type="entry name" value="NAD(P)-binding Rossmann-fold domains"/>
    <property type="match status" value="1"/>
</dbReference>
<dbReference type="AlphaFoldDB" id="A0A258HJV5"/>
<keyword evidence="3 6" id="KW-0560">Oxidoreductase</keyword>
<dbReference type="InterPro" id="IPR015815">
    <property type="entry name" value="HIBADH-related"/>
</dbReference>
<dbReference type="GO" id="GO:0051287">
    <property type="term" value="F:NAD binding"/>
    <property type="evidence" value="ECO:0007669"/>
    <property type="project" value="InterPro"/>
</dbReference>
<dbReference type="EMBL" id="NCEQ01000007">
    <property type="protein sequence ID" value="OYX56864.1"/>
    <property type="molecule type" value="Genomic_DNA"/>
</dbReference>
<dbReference type="Pfam" id="PF14833">
    <property type="entry name" value="NAD_binding_11"/>
    <property type="match status" value="1"/>
</dbReference>
<evidence type="ECO:0000259" key="8">
    <source>
        <dbReference type="Pfam" id="PF14833"/>
    </source>
</evidence>
<sequence length="302" mass="31001">MTATKIAFIGLGNMGGGMAANQAKAGHAVAAFDLSAAALDRAKGAGCVPVESVAGAVRDAEVVITMLPAGPHVLKVYSEQIIGVAPSSALLLDCSTIDVDTARKVAGLAKEGGYAFADAPVSGGTMAADAGTLAFMVGCDEGDFGRIEAALEPMSRVTFRAGDHGAGQAAKICNNMILGITMLGTCEAIALAEKLGLDPVKMFDIVAKSSGQSWSTTTYYPWPGPVPTAPSNRNYDGGFATAMMLKDLKLAQDAAAKVNASTPLGAQTEALFQMFDGLGYGGRDFSGILQMLRGKLEELPRT</sequence>
<name>A0A258HJV5_9CAUL</name>
<evidence type="ECO:0000256" key="1">
    <source>
        <dbReference type="ARBA" id="ARBA00009080"/>
    </source>
</evidence>
<dbReference type="Pfam" id="PF03446">
    <property type="entry name" value="NAD_binding_2"/>
    <property type="match status" value="1"/>
</dbReference>
<comment type="pathway">
    <text evidence="6">Amino-acid degradation; L-valine degradation.</text>
</comment>
<dbReference type="InterPro" id="IPR006115">
    <property type="entry name" value="6PGDH_NADP-bd"/>
</dbReference>
<comment type="caution">
    <text evidence="9">The sequence shown here is derived from an EMBL/GenBank/DDBJ whole genome shotgun (WGS) entry which is preliminary data.</text>
</comment>
<gene>
    <name evidence="9" type="ORF">B7Y86_08905</name>
</gene>
<dbReference type="PIRSF" id="PIRSF000103">
    <property type="entry name" value="HIBADH"/>
    <property type="match status" value="1"/>
</dbReference>
<dbReference type="InterPro" id="IPR008927">
    <property type="entry name" value="6-PGluconate_DH-like_C_sf"/>
</dbReference>
<dbReference type="InterPro" id="IPR036291">
    <property type="entry name" value="NAD(P)-bd_dom_sf"/>
</dbReference>
<dbReference type="UniPathway" id="UPA00362"/>
<protein>
    <recommendedName>
        <fullName evidence="6">3-hydroxyisobutyrate dehydrogenase</fullName>
        <shortName evidence="6">HIBADH</shortName>
        <ecNumber evidence="6">1.1.1.31</ecNumber>
    </recommendedName>
</protein>
<comment type="catalytic activity">
    <reaction evidence="6">
        <text>3-hydroxy-2-methylpropanoate + NAD(+) = 2-methyl-3-oxopropanoate + NADH + H(+)</text>
        <dbReference type="Rhea" id="RHEA:17681"/>
        <dbReference type="ChEBI" id="CHEBI:11805"/>
        <dbReference type="ChEBI" id="CHEBI:15378"/>
        <dbReference type="ChEBI" id="CHEBI:57540"/>
        <dbReference type="ChEBI" id="CHEBI:57700"/>
        <dbReference type="ChEBI" id="CHEBI:57945"/>
        <dbReference type="EC" id="1.1.1.31"/>
    </reaction>
</comment>
<reference evidence="9 10" key="1">
    <citation type="submission" date="2017-03" db="EMBL/GenBank/DDBJ databases">
        <title>Lifting the veil on microbial sulfur biogeochemistry in mining wastewaters.</title>
        <authorList>
            <person name="Kantor R.S."/>
            <person name="Colenbrander Nelson T."/>
            <person name="Marshall S."/>
            <person name="Bennett D."/>
            <person name="Apte S."/>
            <person name="Camacho D."/>
            <person name="Thomas B.C."/>
            <person name="Warren L.A."/>
            <person name="Banfield J.F."/>
        </authorList>
    </citation>
    <scope>NUCLEOTIDE SEQUENCE [LARGE SCALE GENOMIC DNA]</scope>
    <source>
        <strain evidence="9">32-68-21</strain>
    </source>
</reference>
<keyword evidence="2 6" id="KW-0101">Branched-chain amino acid catabolism</keyword>
<dbReference type="Gene3D" id="3.40.50.720">
    <property type="entry name" value="NAD(P)-binding Rossmann-like Domain"/>
    <property type="match status" value="1"/>
</dbReference>
<dbReference type="PANTHER" id="PTHR22981:SF7">
    <property type="entry name" value="3-HYDROXYISOBUTYRATE DEHYDROGENASE, MITOCHONDRIAL"/>
    <property type="match status" value="1"/>
</dbReference>
<dbReference type="Gene3D" id="1.10.1040.10">
    <property type="entry name" value="N-(1-d-carboxylethyl)-l-norvaline Dehydrogenase, domain 2"/>
    <property type="match status" value="1"/>
</dbReference>
<dbReference type="GO" id="GO:0050661">
    <property type="term" value="F:NADP binding"/>
    <property type="evidence" value="ECO:0007669"/>
    <property type="project" value="InterPro"/>
</dbReference>
<dbReference type="GO" id="GO:0006574">
    <property type="term" value="P:L-valine catabolic process"/>
    <property type="evidence" value="ECO:0007669"/>
    <property type="project" value="UniProtKB-UniPathway"/>
</dbReference>